<evidence type="ECO:0000313" key="1">
    <source>
        <dbReference type="EMBL" id="PWH09034.1"/>
    </source>
</evidence>
<gene>
    <name evidence="1" type="ORF">CWE05_04080</name>
</gene>
<comment type="caution">
    <text evidence="1">The sequence shown here is derived from an EMBL/GenBank/DDBJ whole genome shotgun (WGS) entry which is preliminary data.</text>
</comment>
<organism evidence="1 2">
    <name type="scientific">Bifidobacterium longum</name>
    <dbReference type="NCBI Taxonomy" id="216816"/>
    <lineage>
        <taxon>Bacteria</taxon>
        <taxon>Bacillati</taxon>
        <taxon>Actinomycetota</taxon>
        <taxon>Actinomycetes</taxon>
        <taxon>Bifidobacteriales</taxon>
        <taxon>Bifidobacteriaceae</taxon>
        <taxon>Bifidobacterium</taxon>
    </lineage>
</organism>
<dbReference type="Proteomes" id="UP000245582">
    <property type="component" value="Unassembled WGS sequence"/>
</dbReference>
<sequence>MGLVPVGLLVELIGGGLEAGGIIGHAAFVDWQFHAQLLVEGIQGGGILHIFLGKGGGISGIAIDQAVVVVGGVAHIFGSGGASGDRIVVLSIGVGAEAENTGHNDNGHDHHGDNDEGRLRHVLLLSAFIACIVGVVCRRSLLLSGHTSISFVLVLSYTRMRSQRSHVLSCARKSLFKRLLP</sequence>
<dbReference type="AlphaFoldDB" id="A0A2U2RTD0"/>
<accession>A0A2U2RTD0</accession>
<name>A0A2U2RTD0_BIFLN</name>
<protein>
    <submittedName>
        <fullName evidence="1">Uncharacterized protein</fullName>
    </submittedName>
</protein>
<proteinExistence type="predicted"/>
<evidence type="ECO:0000313" key="2">
    <source>
        <dbReference type="Proteomes" id="UP000245582"/>
    </source>
</evidence>
<reference evidence="1 2" key="1">
    <citation type="submission" date="2017-11" db="EMBL/GenBank/DDBJ databases">
        <title>Draft genome sequence of Bifidobacterium longum UMA026, isolated from Holstein dairy cow feces.</title>
        <authorList>
            <person name="Albert K."/>
            <person name="Sela D.A."/>
        </authorList>
    </citation>
    <scope>NUCLEOTIDE SEQUENCE [LARGE SCALE GENOMIC DNA]</scope>
    <source>
        <strain evidence="1 2">UMA026</strain>
    </source>
</reference>
<dbReference type="EMBL" id="PHUM01000004">
    <property type="protein sequence ID" value="PWH09034.1"/>
    <property type="molecule type" value="Genomic_DNA"/>
</dbReference>